<accession>A0A1B3Z9X5</accession>
<dbReference type="PANTHER" id="PTHR14226">
    <property type="entry name" value="NEUROPATHY TARGET ESTERASE/SWISS CHEESE D.MELANOGASTER"/>
    <property type="match status" value="1"/>
</dbReference>
<evidence type="ECO:0000256" key="3">
    <source>
        <dbReference type="ARBA" id="ARBA00023098"/>
    </source>
</evidence>
<keyword evidence="1 4" id="KW-0378">Hydrolase</keyword>
<dbReference type="Proteomes" id="UP000094256">
    <property type="component" value="Chromosome"/>
</dbReference>
<dbReference type="GO" id="GO:0016042">
    <property type="term" value="P:lipid catabolic process"/>
    <property type="evidence" value="ECO:0007669"/>
    <property type="project" value="UniProtKB-UniRule"/>
</dbReference>
<dbReference type="AlphaFoldDB" id="A0A1B3Z9X5"/>
<evidence type="ECO:0000313" key="7">
    <source>
        <dbReference type="Proteomes" id="UP000094256"/>
    </source>
</evidence>
<dbReference type="Pfam" id="PF01734">
    <property type="entry name" value="Patatin"/>
    <property type="match status" value="1"/>
</dbReference>
<dbReference type="Gene3D" id="3.40.1090.10">
    <property type="entry name" value="Cytosolic phospholipase A2 catalytic domain"/>
    <property type="match status" value="2"/>
</dbReference>
<dbReference type="PROSITE" id="PS51635">
    <property type="entry name" value="PNPLA"/>
    <property type="match status" value="1"/>
</dbReference>
<protein>
    <recommendedName>
        <fullName evidence="5">PNPLA domain-containing protein</fullName>
    </recommendedName>
</protein>
<proteinExistence type="predicted"/>
<dbReference type="KEGG" id="span:AWL63_09895"/>
<evidence type="ECO:0000256" key="4">
    <source>
        <dbReference type="PROSITE-ProRule" id="PRU01161"/>
    </source>
</evidence>
<dbReference type="InterPro" id="IPR021095">
    <property type="entry name" value="DUF3734"/>
</dbReference>
<dbReference type="InterPro" id="IPR016035">
    <property type="entry name" value="Acyl_Trfase/lysoPLipase"/>
</dbReference>
<feature type="active site" description="Proton acceptor" evidence="4">
    <location>
        <position position="202"/>
    </location>
</feature>
<dbReference type="EMBL" id="CP014168">
    <property type="protein sequence ID" value="AOH84239.1"/>
    <property type="molecule type" value="Genomic_DNA"/>
</dbReference>
<sequence length="339" mass="35795">MTGDTAVERDFEVVLVLSGGNALGAFEAGVYEALHTHGLQPDWVVGASIGAINGALIVGSAPERRLDTLRAFWRPNMLASMAPWLPSAVETARRTSAVAWTAAAGRSGIFGPLLSSLTAWPDTQPSLFETNQLGATLARLIDFDRLNAGPCRFTATAVDLESGADVVFDSRHQRIAPDHVRASAALPVVFPPVEIEGRWIVDGGLSANLPLDPVMADPPARPTLCIAVDLLPLCGPLPTTLGDAASRMQDLIFAAQSRRTIARWQAAYAARSDTRMSLVRVAYTEQQDEVAGKALDFSGSTIEQRWAAGQAAGMRVAAGVRAGTVAIGATGLNVVELCE</sequence>
<evidence type="ECO:0000256" key="2">
    <source>
        <dbReference type="ARBA" id="ARBA00022963"/>
    </source>
</evidence>
<keyword evidence="3 4" id="KW-0443">Lipid metabolism</keyword>
<dbReference type="CDD" id="cd07209">
    <property type="entry name" value="Pat_hypo_Ecoli_Z1214_like"/>
    <property type="match status" value="1"/>
</dbReference>
<name>A0A1B3Z9X5_9SPHN</name>
<dbReference type="InterPro" id="IPR050301">
    <property type="entry name" value="NTE"/>
</dbReference>
<evidence type="ECO:0000256" key="1">
    <source>
        <dbReference type="ARBA" id="ARBA00022801"/>
    </source>
</evidence>
<dbReference type="InterPro" id="IPR002641">
    <property type="entry name" value="PNPLA_dom"/>
</dbReference>
<keyword evidence="7" id="KW-1185">Reference proteome</keyword>
<feature type="short sequence motif" description="GXSXG" evidence="4">
    <location>
        <begin position="46"/>
        <end position="50"/>
    </location>
</feature>
<evidence type="ECO:0000313" key="6">
    <source>
        <dbReference type="EMBL" id="AOH84239.1"/>
    </source>
</evidence>
<gene>
    <name evidence="6" type="ORF">AWL63_09895</name>
</gene>
<dbReference type="GO" id="GO:0016787">
    <property type="term" value="F:hydrolase activity"/>
    <property type="evidence" value="ECO:0007669"/>
    <property type="project" value="UniProtKB-UniRule"/>
</dbReference>
<keyword evidence="2 4" id="KW-0442">Lipid degradation</keyword>
<dbReference type="STRING" id="1560345.AWL63_09895"/>
<feature type="domain" description="PNPLA" evidence="5">
    <location>
        <begin position="15"/>
        <end position="215"/>
    </location>
</feature>
<reference evidence="6 7" key="1">
    <citation type="submission" date="2016-01" db="EMBL/GenBank/DDBJ databases">
        <title>Complete genome and mega plasmid sequence of Sphingomonas panacis DCY99 elicits systemic resistance in rice to Xanthomonas oryzae.</title>
        <authorList>
            <person name="Kim Y.J."/>
            <person name="Yang D.C."/>
            <person name="Sing P."/>
        </authorList>
    </citation>
    <scope>NUCLEOTIDE SEQUENCE [LARGE SCALE GENOMIC DNA]</scope>
    <source>
        <strain evidence="6 7">DCY99</strain>
    </source>
</reference>
<dbReference type="OrthoDB" id="9807112at2"/>
<dbReference type="Pfam" id="PF12536">
    <property type="entry name" value="DUF3734"/>
    <property type="match status" value="1"/>
</dbReference>
<dbReference type="PANTHER" id="PTHR14226:SF57">
    <property type="entry name" value="BLR7027 PROTEIN"/>
    <property type="match status" value="1"/>
</dbReference>
<evidence type="ECO:0000259" key="5">
    <source>
        <dbReference type="PROSITE" id="PS51635"/>
    </source>
</evidence>
<comment type="caution">
    <text evidence="4">Lacks conserved residue(s) required for the propagation of feature annotation.</text>
</comment>
<feature type="active site" description="Nucleophile" evidence="4">
    <location>
        <position position="48"/>
    </location>
</feature>
<feature type="short sequence motif" description="DGA/G" evidence="4">
    <location>
        <begin position="202"/>
        <end position="204"/>
    </location>
</feature>
<organism evidence="6 7">
    <name type="scientific">Sphingomonas panacis</name>
    <dbReference type="NCBI Taxonomy" id="1560345"/>
    <lineage>
        <taxon>Bacteria</taxon>
        <taxon>Pseudomonadati</taxon>
        <taxon>Pseudomonadota</taxon>
        <taxon>Alphaproteobacteria</taxon>
        <taxon>Sphingomonadales</taxon>
        <taxon>Sphingomonadaceae</taxon>
        <taxon>Sphingomonas</taxon>
    </lineage>
</organism>
<dbReference type="SUPFAM" id="SSF52151">
    <property type="entry name" value="FabD/lysophospholipase-like"/>
    <property type="match status" value="1"/>
</dbReference>